<organism evidence="1 2">
    <name type="scientific">Roridomyces roridus</name>
    <dbReference type="NCBI Taxonomy" id="1738132"/>
    <lineage>
        <taxon>Eukaryota</taxon>
        <taxon>Fungi</taxon>
        <taxon>Dikarya</taxon>
        <taxon>Basidiomycota</taxon>
        <taxon>Agaricomycotina</taxon>
        <taxon>Agaricomycetes</taxon>
        <taxon>Agaricomycetidae</taxon>
        <taxon>Agaricales</taxon>
        <taxon>Marasmiineae</taxon>
        <taxon>Mycenaceae</taxon>
        <taxon>Roridomyces</taxon>
    </lineage>
</organism>
<dbReference type="GO" id="GO:0031146">
    <property type="term" value="P:SCF-dependent proteasomal ubiquitin-dependent protein catabolic process"/>
    <property type="evidence" value="ECO:0007669"/>
    <property type="project" value="TreeGrafter"/>
</dbReference>
<accession>A0AAD7G0L8</accession>
<evidence type="ECO:0000313" key="2">
    <source>
        <dbReference type="Proteomes" id="UP001221142"/>
    </source>
</evidence>
<dbReference type="Gene3D" id="3.80.10.10">
    <property type="entry name" value="Ribonuclease Inhibitor"/>
    <property type="match status" value="1"/>
</dbReference>
<keyword evidence="2" id="KW-1185">Reference proteome</keyword>
<dbReference type="InterPro" id="IPR032675">
    <property type="entry name" value="LRR_dom_sf"/>
</dbReference>
<dbReference type="GO" id="GO:0019005">
    <property type="term" value="C:SCF ubiquitin ligase complex"/>
    <property type="evidence" value="ECO:0007669"/>
    <property type="project" value="TreeGrafter"/>
</dbReference>
<protein>
    <recommendedName>
        <fullName evidence="3">F-box domain-containing protein</fullName>
    </recommendedName>
</protein>
<evidence type="ECO:0008006" key="3">
    <source>
        <dbReference type="Google" id="ProtNLM"/>
    </source>
</evidence>
<evidence type="ECO:0000313" key="1">
    <source>
        <dbReference type="EMBL" id="KAJ7647913.1"/>
    </source>
</evidence>
<name>A0AAD7G0L8_9AGAR</name>
<gene>
    <name evidence="1" type="ORF">FB45DRAFT_1102295</name>
</gene>
<dbReference type="AlphaFoldDB" id="A0AAD7G0L8"/>
<sequence>MHHCLEIPELVEHIALQFDSSESLGSLAAFARTTRSFQGPALDVLWRTQNTLKNLLKTMPSDLFKEEIITGKRILASSAYLVSDWEPTRPYANRVKHFESIYSQDDISYSSLFPILALSLPSDCIFPNLTHIHWIRLNDDFPHIRLLLGPQVVAIRTQCASATSLSLLSLLPRKCPLLTHVAISLPNINPGSELTAATTRSLSEFIRELHSIEHWDIHIPDMAALQHIAQLPSLHSLDVHSLPPALSASRLDGDALFPSLRHLHITEESSISSTIHFVEMCADATLETCIVEIQFYTPPAFVERILGTLAASHRTSLIGLRIVMMVRSMMEEVDEDHHMFTIDNLLPALDLHNLRQIDLKSKLGFDFDDMAVSKMARAWPKLRSLDITEVDHAPGGVRTTFESLLHFARHCPELASLGMAFSTTNIPPLDQTPLPHRHLRYLDVKHSSFISASAEVGEIANFLSTVFPNLREVVTAEDSVRDEDGLERRRKSSKWEEVRALLRA</sequence>
<comment type="caution">
    <text evidence="1">The sequence shown here is derived from an EMBL/GenBank/DDBJ whole genome shotgun (WGS) entry which is preliminary data.</text>
</comment>
<proteinExistence type="predicted"/>
<dbReference type="PANTHER" id="PTHR13318">
    <property type="entry name" value="PARTNER OF PAIRED, ISOFORM B-RELATED"/>
    <property type="match status" value="1"/>
</dbReference>
<dbReference type="EMBL" id="JARKIF010000002">
    <property type="protein sequence ID" value="KAJ7647913.1"/>
    <property type="molecule type" value="Genomic_DNA"/>
</dbReference>
<dbReference type="Proteomes" id="UP001221142">
    <property type="component" value="Unassembled WGS sequence"/>
</dbReference>
<dbReference type="SUPFAM" id="SSF52047">
    <property type="entry name" value="RNI-like"/>
    <property type="match status" value="1"/>
</dbReference>
<reference evidence="1" key="1">
    <citation type="submission" date="2023-03" db="EMBL/GenBank/DDBJ databases">
        <title>Massive genome expansion in bonnet fungi (Mycena s.s.) driven by repeated elements and novel gene families across ecological guilds.</title>
        <authorList>
            <consortium name="Lawrence Berkeley National Laboratory"/>
            <person name="Harder C.B."/>
            <person name="Miyauchi S."/>
            <person name="Viragh M."/>
            <person name="Kuo A."/>
            <person name="Thoen E."/>
            <person name="Andreopoulos B."/>
            <person name="Lu D."/>
            <person name="Skrede I."/>
            <person name="Drula E."/>
            <person name="Henrissat B."/>
            <person name="Morin E."/>
            <person name="Kohler A."/>
            <person name="Barry K."/>
            <person name="LaButti K."/>
            <person name="Morin E."/>
            <person name="Salamov A."/>
            <person name="Lipzen A."/>
            <person name="Mereny Z."/>
            <person name="Hegedus B."/>
            <person name="Baldrian P."/>
            <person name="Stursova M."/>
            <person name="Weitz H."/>
            <person name="Taylor A."/>
            <person name="Grigoriev I.V."/>
            <person name="Nagy L.G."/>
            <person name="Martin F."/>
            <person name="Kauserud H."/>
        </authorList>
    </citation>
    <scope>NUCLEOTIDE SEQUENCE</scope>
    <source>
        <strain evidence="1">9284</strain>
    </source>
</reference>